<evidence type="ECO:0000313" key="2">
    <source>
        <dbReference type="EMBL" id="KDR51113.1"/>
    </source>
</evidence>
<keyword evidence="1" id="KW-1133">Transmembrane helix</keyword>
<accession>A0A069QE02</accession>
<reference evidence="2 3" key="1">
    <citation type="submission" date="2013-08" db="EMBL/GenBank/DDBJ databases">
        <authorList>
            <person name="Weinstock G."/>
            <person name="Sodergren E."/>
            <person name="Wylie T."/>
            <person name="Fulton L."/>
            <person name="Fulton R."/>
            <person name="Fronick C."/>
            <person name="O'Laughlin M."/>
            <person name="Godfrey J."/>
            <person name="Miner T."/>
            <person name="Herter B."/>
            <person name="Appelbaum E."/>
            <person name="Cordes M."/>
            <person name="Lek S."/>
            <person name="Wollam A."/>
            <person name="Pepin K.H."/>
            <person name="Palsikar V.B."/>
            <person name="Mitreva M."/>
            <person name="Wilson R.K."/>
        </authorList>
    </citation>
    <scope>NUCLEOTIDE SEQUENCE [LARGE SCALE GENOMIC DNA]</scope>
    <source>
        <strain evidence="2 3">ATCC 15930</strain>
    </source>
</reference>
<protein>
    <submittedName>
        <fullName evidence="2">Uncharacterized protein</fullName>
    </submittedName>
</protein>
<sequence>MAIQTATLHCFVFNGANIVKKLHKNYFKLIFFSILLFFHFKKWVLGEGLGGKGCLFNTKNDGNMP</sequence>
<dbReference type="AlphaFoldDB" id="A0A069QE02"/>
<keyword evidence="1" id="KW-0472">Membrane</keyword>
<gene>
    <name evidence="2" type="ORF">HMPREF1991_02825</name>
</gene>
<evidence type="ECO:0000256" key="1">
    <source>
        <dbReference type="SAM" id="Phobius"/>
    </source>
</evidence>
<name>A0A069QE02_HOYLO</name>
<dbReference type="HOGENOM" id="CLU_2846223_0_0_10"/>
<organism evidence="2 3">
    <name type="scientific">Hoylesella loescheii DSM 19665 = JCM 12249 = ATCC 15930</name>
    <dbReference type="NCBI Taxonomy" id="1122985"/>
    <lineage>
        <taxon>Bacteria</taxon>
        <taxon>Pseudomonadati</taxon>
        <taxon>Bacteroidota</taxon>
        <taxon>Bacteroidia</taxon>
        <taxon>Bacteroidales</taxon>
        <taxon>Prevotellaceae</taxon>
        <taxon>Hoylesella</taxon>
    </lineage>
</organism>
<proteinExistence type="predicted"/>
<dbReference type="PATRIC" id="fig|1122985.7.peg.2921"/>
<dbReference type="EMBL" id="JNGW01000121">
    <property type="protein sequence ID" value="KDR51113.1"/>
    <property type="molecule type" value="Genomic_DNA"/>
</dbReference>
<dbReference type="Proteomes" id="UP000027442">
    <property type="component" value="Unassembled WGS sequence"/>
</dbReference>
<evidence type="ECO:0000313" key="3">
    <source>
        <dbReference type="Proteomes" id="UP000027442"/>
    </source>
</evidence>
<comment type="caution">
    <text evidence="2">The sequence shown here is derived from an EMBL/GenBank/DDBJ whole genome shotgun (WGS) entry which is preliminary data.</text>
</comment>
<keyword evidence="1" id="KW-0812">Transmembrane</keyword>
<feature type="transmembrane region" description="Helical" evidence="1">
    <location>
        <begin position="26"/>
        <end position="45"/>
    </location>
</feature>
<keyword evidence="3" id="KW-1185">Reference proteome</keyword>